<dbReference type="EMBL" id="KT006999">
    <property type="protein sequence ID" value="AKQ02239.1"/>
    <property type="molecule type" value="Genomic_DNA"/>
</dbReference>
<accession>A0A0H4TNK8</accession>
<proteinExistence type="predicted"/>
<name>A0A0H4TNK8_9BACT</name>
<dbReference type="Gene3D" id="3.40.50.1110">
    <property type="entry name" value="SGNH hydrolase"/>
    <property type="match status" value="1"/>
</dbReference>
<organism evidence="1">
    <name type="scientific">uncultured Microgenomates bacterium Rifle_16ft_4_minimus_37633</name>
    <dbReference type="NCBI Taxonomy" id="1665114"/>
    <lineage>
        <taxon>Bacteria</taxon>
        <taxon>Candidatus Microgenomatota</taxon>
        <taxon>environmental samples</taxon>
    </lineage>
</organism>
<dbReference type="AlphaFoldDB" id="A0A0H4TNK8"/>
<dbReference type="SUPFAM" id="SSF52266">
    <property type="entry name" value="SGNH hydrolase"/>
    <property type="match status" value="1"/>
</dbReference>
<evidence type="ECO:0000313" key="1">
    <source>
        <dbReference type="EMBL" id="AKQ02239.1"/>
    </source>
</evidence>
<sequence length="281" mass="32043">MDNFRKDNIIRLLSLLTILFILFFQVFNIQKPAQVNITTGNSISPTPFNPFPYKIPQITYKRAYLIMLVGDSMVASLGPNANLVRQHLIELYPTHEFVNYNYGFGATSIETLPDRLTKETLYNGQKYQSILSQGFDLIIIESFAYNPLSQTNSGEGLAKHMLILDESIKKIIKERPGSALAIMTPIAPKKPLFAKGVYDLSTEERIRWANERISYIERVVDYANENKIPLINVYEKSLTPEGDGNLKYINKDDYIHPSAEGVDFMSKVIADFIFENNIFPE</sequence>
<evidence type="ECO:0008006" key="2">
    <source>
        <dbReference type="Google" id="ProtNLM"/>
    </source>
</evidence>
<protein>
    <recommendedName>
        <fullName evidence="2">SGNH hydrolase-type esterase domain-containing protein</fullName>
    </recommendedName>
</protein>
<reference evidence="1" key="1">
    <citation type="journal article" date="2015" name="ISME J.">
        <title>Aquifer environment selects for microbial species cohorts in sediment and groundwater.</title>
        <authorList>
            <person name="Hug L.A."/>
            <person name="Thomas B.C."/>
            <person name="Brown C.T."/>
            <person name="Frischkorn K.R."/>
            <person name="Williams K.H."/>
            <person name="Tringe S.G."/>
            <person name="Banfield J.F."/>
        </authorList>
    </citation>
    <scope>NUCLEOTIDE SEQUENCE</scope>
</reference>
<dbReference type="InterPro" id="IPR036514">
    <property type="entry name" value="SGNH_hydro_sf"/>
</dbReference>